<sequence length="461" mass="48870">MKLPQLSPFLSRFAPAPRPPTVLRLDGLVDLPRVAWWASATVAVARSRCRLRWFRLSGVPAAERLGALRLQVQAWQPFDVTDARLVLSGEDGLAIAWDAAALERDLASAGVPRDRIQCLPEPLLQPAADEGVRLIRSAEGFEAQRWQGGFLRASRWWAQPLTERDWHEFVHASGAEVAWDAPVPEPVSLAWAPTAWVRHHAFHPSADGADARERQLVLLGGLGLSLVAGLMAHQLWDASRESAALTQQMADIKKTMQPTLAARDAALSAVAEVERLANWFAVPLPVDVLGHLHDTLSKSGVLIKDLELEGDKLRLGLQLGPNATRAGIVKDLQAGNWLVDVTEVRADNARGLLTMEMRLAGLRPPVSAAPAADGAAGPAPAPMRPAGVDARPAPPAAAVATTVPAAAPARPVASPAPAAPAATPAAPAPRPAPKGPPKPIIATPDANGMPPADVFNAIPNR</sequence>
<evidence type="ECO:0000313" key="3">
    <source>
        <dbReference type="Proteomes" id="UP001606303"/>
    </source>
</evidence>
<keyword evidence="3" id="KW-1185">Reference proteome</keyword>
<accession>A0ABW7H394</accession>
<proteinExistence type="predicted"/>
<dbReference type="RefSeq" id="WP_394386955.1">
    <property type="nucleotide sequence ID" value="NZ_JBIGIB010000006.1"/>
</dbReference>
<comment type="caution">
    <text evidence="2">The sequence shown here is derived from an EMBL/GenBank/DDBJ whole genome shotgun (WGS) entry which is preliminary data.</text>
</comment>
<evidence type="ECO:0000256" key="1">
    <source>
        <dbReference type="SAM" id="MobiDB-lite"/>
    </source>
</evidence>
<feature type="compositionally biased region" description="Low complexity" evidence="1">
    <location>
        <begin position="367"/>
        <end position="425"/>
    </location>
</feature>
<feature type="region of interest" description="Disordered" evidence="1">
    <location>
        <begin position="367"/>
        <end position="461"/>
    </location>
</feature>
<name>A0ABW7H394_9BURK</name>
<evidence type="ECO:0008006" key="4">
    <source>
        <dbReference type="Google" id="ProtNLM"/>
    </source>
</evidence>
<feature type="compositionally biased region" description="Pro residues" evidence="1">
    <location>
        <begin position="426"/>
        <end position="439"/>
    </location>
</feature>
<dbReference type="EMBL" id="JBIGIB010000006">
    <property type="protein sequence ID" value="MFG6468694.1"/>
    <property type="molecule type" value="Genomic_DNA"/>
</dbReference>
<gene>
    <name evidence="2" type="ORF">ACG01O_18875</name>
</gene>
<protein>
    <recommendedName>
        <fullName evidence="4">General secretion pathway protein GspL</fullName>
    </recommendedName>
</protein>
<evidence type="ECO:0000313" key="2">
    <source>
        <dbReference type="EMBL" id="MFG6468694.1"/>
    </source>
</evidence>
<reference evidence="2 3" key="1">
    <citation type="submission" date="2024-08" db="EMBL/GenBank/DDBJ databases">
        <authorList>
            <person name="Lu H."/>
        </authorList>
    </citation>
    <scope>NUCLEOTIDE SEQUENCE [LARGE SCALE GENOMIC DNA]</scope>
    <source>
        <strain evidence="2 3">BYS87W</strain>
    </source>
</reference>
<dbReference type="Proteomes" id="UP001606303">
    <property type="component" value="Unassembled WGS sequence"/>
</dbReference>
<organism evidence="2 3">
    <name type="scientific">Pelomonas baiyunensis</name>
    <dbReference type="NCBI Taxonomy" id="3299026"/>
    <lineage>
        <taxon>Bacteria</taxon>
        <taxon>Pseudomonadati</taxon>
        <taxon>Pseudomonadota</taxon>
        <taxon>Betaproteobacteria</taxon>
        <taxon>Burkholderiales</taxon>
        <taxon>Sphaerotilaceae</taxon>
        <taxon>Roseateles</taxon>
    </lineage>
</organism>